<name>A0A2A9HJ60_TEPT2</name>
<dbReference type="EMBL" id="PDJQ01000001">
    <property type="protein sequence ID" value="PFG74889.1"/>
    <property type="molecule type" value="Genomic_DNA"/>
</dbReference>
<comment type="caution">
    <text evidence="3">The sequence shown here is derived from an EMBL/GenBank/DDBJ whole genome shotgun (WGS) entry which is preliminary data.</text>
</comment>
<protein>
    <submittedName>
        <fullName evidence="3">TusA-related sulfurtransferase</fullName>
    </submittedName>
</protein>
<dbReference type="RefSeq" id="WP_098504242.1">
    <property type="nucleotide sequence ID" value="NZ_PDJQ01000001.1"/>
</dbReference>
<accession>A0A2A9HJ60</accession>
<keyword evidence="4" id="KW-1185">Reference proteome</keyword>
<proteinExistence type="inferred from homology"/>
<gene>
    <name evidence="3" type="ORF">A9A59_2137</name>
</gene>
<dbReference type="InterPro" id="IPR001455">
    <property type="entry name" value="TusA-like"/>
</dbReference>
<dbReference type="PANTHER" id="PTHR33279:SF18">
    <property type="entry name" value="SULFUR CARRIER PROTEIN MJ0990-RELATED"/>
    <property type="match status" value="1"/>
</dbReference>
<dbReference type="PROSITE" id="PS01148">
    <property type="entry name" value="UPF0033"/>
    <property type="match status" value="1"/>
</dbReference>
<dbReference type="GO" id="GO:0016740">
    <property type="term" value="F:transferase activity"/>
    <property type="evidence" value="ECO:0007669"/>
    <property type="project" value="UniProtKB-KW"/>
</dbReference>
<dbReference type="PANTHER" id="PTHR33279">
    <property type="entry name" value="SULFUR CARRIER PROTEIN YEDF-RELATED"/>
    <property type="match status" value="1"/>
</dbReference>
<sequence>MELDVRGEMCPYPAMKAREALAKLPAGECLEVLTDHAPALSTVPWEGAKLNYRSTIEPVGRGTWRIRLEPAEGTLDQKKALAEIARRAAELSKG</sequence>
<feature type="domain" description="UPF0033" evidence="2">
    <location>
        <begin position="3"/>
        <end position="27"/>
    </location>
</feature>
<reference evidence="3 4" key="1">
    <citation type="submission" date="2017-09" db="EMBL/GenBank/DDBJ databases">
        <title>Sequencing the genomes of two abundant thermophiles in Great Basin hot springs: Thermocrinis jamiesonii and novel Chloroflexi Thermoflexus hugenholtzii.</title>
        <authorList>
            <person name="Hedlund B."/>
        </authorList>
    </citation>
    <scope>NUCLEOTIDE SEQUENCE [LARGE SCALE GENOMIC DNA]</scope>
    <source>
        <strain evidence="3 4">G233</strain>
    </source>
</reference>
<dbReference type="AlphaFoldDB" id="A0A2A9HJ60"/>
<comment type="similarity">
    <text evidence="1">Belongs to the sulfur carrier protein TusA family.</text>
</comment>
<dbReference type="Gene3D" id="3.30.110.40">
    <property type="entry name" value="TusA-like domain"/>
    <property type="match status" value="1"/>
</dbReference>
<evidence type="ECO:0000313" key="3">
    <source>
        <dbReference type="EMBL" id="PFG74889.1"/>
    </source>
</evidence>
<evidence type="ECO:0000256" key="1">
    <source>
        <dbReference type="ARBA" id="ARBA00008984"/>
    </source>
</evidence>
<keyword evidence="3" id="KW-0808">Transferase</keyword>
<evidence type="ECO:0000259" key="2">
    <source>
        <dbReference type="PROSITE" id="PS01148"/>
    </source>
</evidence>
<dbReference type="SUPFAM" id="SSF64307">
    <property type="entry name" value="SirA-like"/>
    <property type="match status" value="1"/>
</dbReference>
<organism evidence="3 4">
    <name type="scientific">Tepidiforma thermophila (strain KCTC 52669 / CGMCC 1.13589 / G233)</name>
    <dbReference type="NCBI Taxonomy" id="2761530"/>
    <lineage>
        <taxon>Bacteria</taxon>
        <taxon>Bacillati</taxon>
        <taxon>Chloroflexota</taxon>
        <taxon>Tepidiformia</taxon>
        <taxon>Tepidiformales</taxon>
        <taxon>Tepidiformaceae</taxon>
        <taxon>Tepidiforma</taxon>
    </lineage>
</organism>
<dbReference type="CDD" id="cd00291">
    <property type="entry name" value="SirA_YedF_YeeD"/>
    <property type="match status" value="1"/>
</dbReference>
<dbReference type="Pfam" id="PF01206">
    <property type="entry name" value="TusA"/>
    <property type="match status" value="1"/>
</dbReference>
<dbReference type="Proteomes" id="UP000223071">
    <property type="component" value="Unassembled WGS sequence"/>
</dbReference>
<evidence type="ECO:0000313" key="4">
    <source>
        <dbReference type="Proteomes" id="UP000223071"/>
    </source>
</evidence>
<dbReference type="InterPro" id="IPR036868">
    <property type="entry name" value="TusA-like_sf"/>
</dbReference>